<evidence type="ECO:0000259" key="5">
    <source>
        <dbReference type="PROSITE" id="PS50966"/>
    </source>
</evidence>
<evidence type="ECO:0000256" key="3">
    <source>
        <dbReference type="ARBA" id="ARBA00022833"/>
    </source>
</evidence>
<dbReference type="PROSITE" id="PS50966">
    <property type="entry name" value="ZF_SWIM"/>
    <property type="match status" value="1"/>
</dbReference>
<accession>A0A2G5FCK0</accession>
<dbReference type="Pfam" id="PF04434">
    <property type="entry name" value="SWIM"/>
    <property type="match status" value="1"/>
</dbReference>
<dbReference type="Proteomes" id="UP000230069">
    <property type="component" value="Unassembled WGS sequence"/>
</dbReference>
<keyword evidence="7" id="KW-1185">Reference proteome</keyword>
<dbReference type="SMART" id="SM00575">
    <property type="entry name" value="ZnF_PMZ"/>
    <property type="match status" value="1"/>
</dbReference>
<gene>
    <name evidence="6" type="ORF">AQUCO_00100896v1</name>
</gene>
<dbReference type="InterPro" id="IPR018289">
    <property type="entry name" value="MULE_transposase_dom"/>
</dbReference>
<dbReference type="OrthoDB" id="1749428at2759"/>
<feature type="non-terminal residue" evidence="6">
    <location>
        <position position="1"/>
    </location>
</feature>
<dbReference type="InterPro" id="IPR006564">
    <property type="entry name" value="Znf_PMZ"/>
</dbReference>
<feature type="domain" description="SWIM-type" evidence="5">
    <location>
        <begin position="484"/>
        <end position="520"/>
    </location>
</feature>
<evidence type="ECO:0000256" key="2">
    <source>
        <dbReference type="ARBA" id="ARBA00022771"/>
    </source>
</evidence>
<reference evidence="6 7" key="1">
    <citation type="submission" date="2017-09" db="EMBL/GenBank/DDBJ databases">
        <title>WGS assembly of Aquilegia coerulea Goldsmith.</title>
        <authorList>
            <person name="Hodges S."/>
            <person name="Kramer E."/>
            <person name="Nordborg M."/>
            <person name="Tomkins J."/>
            <person name="Borevitz J."/>
            <person name="Derieg N."/>
            <person name="Yan J."/>
            <person name="Mihaltcheva S."/>
            <person name="Hayes R.D."/>
            <person name="Rokhsar D."/>
        </authorList>
    </citation>
    <scope>NUCLEOTIDE SEQUENCE [LARGE SCALE GENOMIC DNA]</scope>
    <source>
        <strain evidence="7">cv. Goldsmith</strain>
    </source>
</reference>
<dbReference type="GO" id="GO:0008270">
    <property type="term" value="F:zinc ion binding"/>
    <property type="evidence" value="ECO:0007669"/>
    <property type="project" value="UniProtKB-KW"/>
</dbReference>
<dbReference type="STRING" id="218851.A0A2G5FCK0"/>
<dbReference type="InterPro" id="IPR007527">
    <property type="entry name" value="Znf_SWIM"/>
</dbReference>
<keyword evidence="1" id="KW-0479">Metal-binding</keyword>
<sequence length="569" mass="65346">FVEEVSDDDSEAEGDISMGKNVDFLCRVGLRLQEEIGEDIREFSDADILAARFNTEEEAYMFYNEYARFKEFSVRKDLKDVKNGQTFRRRFICSCAVCGFISKHNHVFAPSEGSQFLRSHRKVSMTNALLGQNLYSLGVSKKLIMDLIVAKSGSHALAGCIARDLYNQMNRARVEHISVGDVNVVNAYMENISITDSGFFKKQQVNEDKQLQKLFWADSQSQEDYKLFGDVLLFDSTYRTNRYGMPLVVFAGVNNHRHTVVFAFAVMNNETTESYVWALGTFLAAMENVAPKSVITDDDAAIHRAIELLLPKSRHRLCVWHDAQNCITNVRTDGFTKDFKWDELLKKWPDVAAKKWVQFIYLKKEMWAEAYLREDFFVGCRSNQHCESINSVVRLCVKSGLTLIELVEKLDMKVKHIRHRDFEAEVSTVMTTSTQIPNLSVIAKRTEAVYTRAGYEYLYKQLLHEPLYVVNETYEDGMYPNAPQTVEYIKAKDAYSCTCKLFERVGFVCRHILAVLKHTHVSELPKTCILRRWNRMTKSFGTDSSVSDIGGAYLPTSQNGDSFWRLKDE</sequence>
<proteinExistence type="predicted"/>
<dbReference type="PANTHER" id="PTHR47718:SF6">
    <property type="entry name" value="PROTEIN FAR1-RELATED SEQUENCE"/>
    <property type="match status" value="1"/>
</dbReference>
<protein>
    <recommendedName>
        <fullName evidence="5">SWIM-type domain-containing protein</fullName>
    </recommendedName>
</protein>
<dbReference type="Pfam" id="PF10551">
    <property type="entry name" value="MULE"/>
    <property type="match status" value="1"/>
</dbReference>
<keyword evidence="3" id="KW-0862">Zinc</keyword>
<keyword evidence="2 4" id="KW-0863">Zinc-finger</keyword>
<dbReference type="AlphaFoldDB" id="A0A2G5FCK0"/>
<dbReference type="InParanoid" id="A0A2G5FCK0"/>
<evidence type="ECO:0000256" key="4">
    <source>
        <dbReference type="PROSITE-ProRule" id="PRU00325"/>
    </source>
</evidence>
<name>A0A2G5FCK0_AQUCA</name>
<evidence type="ECO:0000313" key="6">
    <source>
        <dbReference type="EMBL" id="PIA65705.1"/>
    </source>
</evidence>
<evidence type="ECO:0000313" key="7">
    <source>
        <dbReference type="Proteomes" id="UP000230069"/>
    </source>
</evidence>
<evidence type="ECO:0000256" key="1">
    <source>
        <dbReference type="ARBA" id="ARBA00022723"/>
    </source>
</evidence>
<organism evidence="6 7">
    <name type="scientific">Aquilegia coerulea</name>
    <name type="common">Rocky mountain columbine</name>
    <dbReference type="NCBI Taxonomy" id="218851"/>
    <lineage>
        <taxon>Eukaryota</taxon>
        <taxon>Viridiplantae</taxon>
        <taxon>Streptophyta</taxon>
        <taxon>Embryophyta</taxon>
        <taxon>Tracheophyta</taxon>
        <taxon>Spermatophyta</taxon>
        <taxon>Magnoliopsida</taxon>
        <taxon>Ranunculales</taxon>
        <taxon>Ranunculaceae</taxon>
        <taxon>Thalictroideae</taxon>
        <taxon>Aquilegia</taxon>
    </lineage>
</organism>
<dbReference type="EMBL" id="KZ305018">
    <property type="protein sequence ID" value="PIA65705.1"/>
    <property type="molecule type" value="Genomic_DNA"/>
</dbReference>
<dbReference type="PANTHER" id="PTHR47718">
    <property type="entry name" value="OS01G0519700 PROTEIN"/>
    <property type="match status" value="1"/>
</dbReference>